<dbReference type="InterPro" id="IPR043998">
    <property type="entry name" value="Put_Metallopep"/>
</dbReference>
<evidence type="ECO:0000259" key="2">
    <source>
        <dbReference type="Pfam" id="PF18894"/>
    </source>
</evidence>
<keyword evidence="4" id="KW-1185">Reference proteome</keyword>
<dbReference type="Proteomes" id="UP001235547">
    <property type="component" value="Chromosome 2"/>
</dbReference>
<feature type="compositionally biased region" description="Basic residues" evidence="1">
    <location>
        <begin position="1"/>
        <end position="16"/>
    </location>
</feature>
<evidence type="ECO:0000313" key="3">
    <source>
        <dbReference type="EMBL" id="WEX81106.1"/>
    </source>
</evidence>
<organism evidence="3 4">
    <name type="scientific">Sinorhizobium numidicum</name>
    <dbReference type="NCBI Taxonomy" id="680248"/>
    <lineage>
        <taxon>Bacteria</taxon>
        <taxon>Pseudomonadati</taxon>
        <taxon>Pseudomonadota</taxon>
        <taxon>Alphaproteobacteria</taxon>
        <taxon>Hyphomicrobiales</taxon>
        <taxon>Rhizobiaceae</taxon>
        <taxon>Sinorhizobium/Ensifer group</taxon>
        <taxon>Sinorhizobium</taxon>
    </lineage>
</organism>
<accession>A0ABY8CR22</accession>
<feature type="domain" description="Putative phage metallopeptidase" evidence="2">
    <location>
        <begin position="16"/>
        <end position="57"/>
    </location>
</feature>
<evidence type="ECO:0000313" key="4">
    <source>
        <dbReference type="Proteomes" id="UP001235547"/>
    </source>
</evidence>
<dbReference type="EMBL" id="CP120370">
    <property type="protein sequence ID" value="WEX81106.1"/>
    <property type="molecule type" value="Genomic_DNA"/>
</dbReference>
<protein>
    <submittedName>
        <fullName evidence="3">Metallopeptidase</fullName>
        <ecNumber evidence="3">3.4.24.-</ecNumber>
    </submittedName>
</protein>
<reference evidence="3 4" key="1">
    <citation type="submission" date="2023-03" db="EMBL/GenBank/DDBJ databases">
        <authorList>
            <person name="Kaur S."/>
            <person name="Espinosa-Saiz D."/>
            <person name="Velazquez E."/>
            <person name="Menendez E."/>
            <person name="diCenzo G.C."/>
        </authorList>
    </citation>
    <scope>NUCLEOTIDE SEQUENCE [LARGE SCALE GENOMIC DNA]</scope>
    <source>
        <strain evidence="3 4">LMG 27395</strain>
    </source>
</reference>
<feature type="region of interest" description="Disordered" evidence="1">
    <location>
        <begin position="62"/>
        <end position="84"/>
    </location>
</feature>
<name>A0ABY8CR22_9HYPH</name>
<evidence type="ECO:0000256" key="1">
    <source>
        <dbReference type="SAM" id="MobiDB-lite"/>
    </source>
</evidence>
<gene>
    <name evidence="3" type="ORF">PYH38_000457</name>
</gene>
<keyword evidence="3" id="KW-0378">Hydrolase</keyword>
<sequence length="84" mass="9709">MRRRLVRGARRARALSRRAQETDAFGAPKFSRSAGRPIVTIRDHDVEEFGLVLKQWHLGCHPRDGLDVPRSHTPKQKEPESEKR</sequence>
<feature type="region of interest" description="Disordered" evidence="1">
    <location>
        <begin position="1"/>
        <end position="20"/>
    </location>
</feature>
<proteinExistence type="predicted"/>
<dbReference type="Pfam" id="PF18894">
    <property type="entry name" value="PhageMetallopep"/>
    <property type="match status" value="1"/>
</dbReference>
<dbReference type="EC" id="3.4.24.-" evidence="3"/>
<dbReference type="GO" id="GO:0016787">
    <property type="term" value="F:hydrolase activity"/>
    <property type="evidence" value="ECO:0007669"/>
    <property type="project" value="UniProtKB-KW"/>
</dbReference>